<proteinExistence type="predicted"/>
<sequence>MRRRSRRRKPQARRRRPRSTSSMTFDEHETITRAPRDGAASPRK</sequence>
<feature type="region of interest" description="Disordered" evidence="1">
    <location>
        <begin position="1"/>
        <end position="44"/>
    </location>
</feature>
<name>A0AAW9CZ31_BURTH</name>
<evidence type="ECO:0000313" key="2">
    <source>
        <dbReference type="EMBL" id="MDW9255885.1"/>
    </source>
</evidence>
<feature type="compositionally biased region" description="Basic residues" evidence="1">
    <location>
        <begin position="1"/>
        <end position="18"/>
    </location>
</feature>
<feature type="compositionally biased region" description="Basic and acidic residues" evidence="1">
    <location>
        <begin position="25"/>
        <end position="36"/>
    </location>
</feature>
<comment type="caution">
    <text evidence="2">The sequence shown here is derived from an EMBL/GenBank/DDBJ whole genome shotgun (WGS) entry which is preliminary data.</text>
</comment>
<evidence type="ECO:0000256" key="1">
    <source>
        <dbReference type="SAM" id="MobiDB-lite"/>
    </source>
</evidence>
<accession>A0AAW9CZ31</accession>
<organism evidence="2 3">
    <name type="scientific">Burkholderia thailandensis</name>
    <dbReference type="NCBI Taxonomy" id="57975"/>
    <lineage>
        <taxon>Bacteria</taxon>
        <taxon>Pseudomonadati</taxon>
        <taxon>Pseudomonadota</taxon>
        <taxon>Betaproteobacteria</taxon>
        <taxon>Burkholderiales</taxon>
        <taxon>Burkholderiaceae</taxon>
        <taxon>Burkholderia</taxon>
        <taxon>pseudomallei group</taxon>
    </lineage>
</organism>
<dbReference type="Proteomes" id="UP001272137">
    <property type="component" value="Unassembled WGS sequence"/>
</dbReference>
<reference evidence="2" key="1">
    <citation type="submission" date="2018-08" db="EMBL/GenBank/DDBJ databases">
        <title>Identification of Burkholderia cepacia strains that express a Burkholderia pseudomallei-like capsular polysaccharide.</title>
        <authorList>
            <person name="Burtnick M.N."/>
            <person name="Vongsouvath M."/>
            <person name="Newton P."/>
            <person name="Wuthiekanun V."/>
            <person name="Limmathurotsakul D."/>
            <person name="Brett P.J."/>
            <person name="Chantratita N."/>
            <person name="Dance D.A."/>
        </authorList>
    </citation>
    <scope>NUCLEOTIDE SEQUENCE</scope>
    <source>
        <strain evidence="2">SBXCC001</strain>
    </source>
</reference>
<evidence type="ECO:0000313" key="3">
    <source>
        <dbReference type="Proteomes" id="UP001272137"/>
    </source>
</evidence>
<protein>
    <submittedName>
        <fullName evidence="2">Uncharacterized protein</fullName>
    </submittedName>
</protein>
<dbReference type="EMBL" id="QXCT01000002">
    <property type="protein sequence ID" value="MDW9255885.1"/>
    <property type="molecule type" value="Genomic_DNA"/>
</dbReference>
<dbReference type="AlphaFoldDB" id="A0AAW9CZ31"/>
<gene>
    <name evidence="2" type="ORF">C7S16_3262</name>
</gene>